<reference evidence="8 9" key="1">
    <citation type="submission" date="2021-12" db="EMBL/GenBank/DDBJ databases">
        <title>Genome sequencing of bacteria with rrn-lacking chromosome and rrn-plasmid.</title>
        <authorList>
            <person name="Anda M."/>
            <person name="Iwasaki W."/>
        </authorList>
    </citation>
    <scope>NUCLEOTIDE SEQUENCE [LARGE SCALE GENOMIC DNA]</scope>
    <source>
        <strain evidence="8 9">NBRC 15940</strain>
    </source>
</reference>
<dbReference type="SUPFAM" id="SSF50249">
    <property type="entry name" value="Nucleic acid-binding proteins"/>
    <property type="match status" value="1"/>
</dbReference>
<dbReference type="GO" id="GO:0048476">
    <property type="term" value="C:Holliday junction resolvase complex"/>
    <property type="evidence" value="ECO:0007669"/>
    <property type="project" value="UniProtKB-UniRule"/>
</dbReference>
<accession>A0AAN5AK83</accession>
<dbReference type="HAMAP" id="MF_00031">
    <property type="entry name" value="DNA_HJ_migration_RuvA"/>
    <property type="match status" value="1"/>
</dbReference>
<keyword evidence="5 6" id="KW-0234">DNA repair</keyword>
<evidence type="ECO:0000313" key="9">
    <source>
        <dbReference type="Proteomes" id="UP001310022"/>
    </source>
</evidence>
<dbReference type="RefSeq" id="WP_338235635.1">
    <property type="nucleotide sequence ID" value="NZ_BQKE01000001.1"/>
</dbReference>
<evidence type="ECO:0000256" key="3">
    <source>
        <dbReference type="ARBA" id="ARBA00023125"/>
    </source>
</evidence>
<evidence type="ECO:0000256" key="6">
    <source>
        <dbReference type="HAMAP-Rule" id="MF_00031"/>
    </source>
</evidence>
<dbReference type="GO" id="GO:0005737">
    <property type="term" value="C:cytoplasm"/>
    <property type="evidence" value="ECO:0007669"/>
    <property type="project" value="UniProtKB-SubCell"/>
</dbReference>
<sequence>MIAYIRGRITEKEPTYVVLDVGGLGYEVRISLNTFEKLQDNKEEVRLATYLQVKEDAHTLFGFFDILEKKLFLHLIGVNGVGANTAMVMLSSMNVRELKEAIASEDVKTIQKIKGIGAKTAQRIILELKDKLLKEGVDAPASSTGGGTAHQAKEEALIALTTLGIPKATAEKSITNILKKHGSDISVEEIIKLALKN</sequence>
<comment type="subcellular location">
    <subcellularLocation>
        <location evidence="6">Cytoplasm</location>
    </subcellularLocation>
</comment>
<dbReference type="AlphaFoldDB" id="A0AAN5AK83"/>
<comment type="caution">
    <text evidence="6">Lacks conserved residue(s) required for the propagation of feature annotation.</text>
</comment>
<organism evidence="8 9">
    <name type="scientific">Persicobacter diffluens</name>
    <dbReference type="NCBI Taxonomy" id="981"/>
    <lineage>
        <taxon>Bacteria</taxon>
        <taxon>Pseudomonadati</taxon>
        <taxon>Bacteroidota</taxon>
        <taxon>Cytophagia</taxon>
        <taxon>Cytophagales</taxon>
        <taxon>Persicobacteraceae</taxon>
        <taxon>Persicobacter</taxon>
    </lineage>
</organism>
<keyword evidence="2 6" id="KW-0227">DNA damage</keyword>
<dbReference type="SUPFAM" id="SSF46929">
    <property type="entry name" value="DNA helicase RuvA subunit, C-terminal domain"/>
    <property type="match status" value="1"/>
</dbReference>
<dbReference type="Pfam" id="PF01330">
    <property type="entry name" value="RuvA_N"/>
    <property type="match status" value="1"/>
</dbReference>
<dbReference type="InterPro" id="IPR013849">
    <property type="entry name" value="DNA_helicase_Holl-junc_RuvA_I"/>
</dbReference>
<evidence type="ECO:0000256" key="5">
    <source>
        <dbReference type="ARBA" id="ARBA00023204"/>
    </source>
</evidence>
<evidence type="ECO:0000259" key="7">
    <source>
        <dbReference type="SMART" id="SM00278"/>
    </source>
</evidence>
<feature type="region of interest" description="Domain I" evidence="6">
    <location>
        <begin position="1"/>
        <end position="64"/>
    </location>
</feature>
<dbReference type="InterPro" id="IPR012340">
    <property type="entry name" value="NA-bd_OB-fold"/>
</dbReference>
<feature type="region of interest" description="Domain III" evidence="6">
    <location>
        <begin position="149"/>
        <end position="197"/>
    </location>
</feature>
<keyword evidence="8" id="KW-0347">Helicase</keyword>
<comment type="similarity">
    <text evidence="6">Belongs to the RuvA family.</text>
</comment>
<protein>
    <recommendedName>
        <fullName evidence="6">Holliday junction branch migration complex subunit RuvA</fullName>
    </recommendedName>
</protein>
<dbReference type="CDD" id="cd14332">
    <property type="entry name" value="UBA_RuvA_C"/>
    <property type="match status" value="1"/>
</dbReference>
<dbReference type="EMBL" id="BQKE01000001">
    <property type="protein sequence ID" value="GJM59638.1"/>
    <property type="molecule type" value="Genomic_DNA"/>
</dbReference>
<feature type="domain" description="Helix-hairpin-helix DNA-binding motif class 1" evidence="7">
    <location>
        <begin position="108"/>
        <end position="127"/>
    </location>
</feature>
<evidence type="ECO:0000256" key="2">
    <source>
        <dbReference type="ARBA" id="ARBA00022763"/>
    </source>
</evidence>
<dbReference type="Pfam" id="PF07499">
    <property type="entry name" value="RuvA_C"/>
    <property type="match status" value="1"/>
</dbReference>
<keyword evidence="9" id="KW-1185">Reference proteome</keyword>
<dbReference type="GO" id="GO:0009378">
    <property type="term" value="F:four-way junction helicase activity"/>
    <property type="evidence" value="ECO:0007669"/>
    <property type="project" value="InterPro"/>
</dbReference>
<dbReference type="NCBIfam" id="TIGR00084">
    <property type="entry name" value="ruvA"/>
    <property type="match status" value="1"/>
</dbReference>
<dbReference type="Pfam" id="PF14520">
    <property type="entry name" value="HHH_5"/>
    <property type="match status" value="1"/>
</dbReference>
<comment type="caution">
    <text evidence="8">The sequence shown here is derived from an EMBL/GenBank/DDBJ whole genome shotgun (WGS) entry which is preliminary data.</text>
</comment>
<evidence type="ECO:0000256" key="4">
    <source>
        <dbReference type="ARBA" id="ARBA00023172"/>
    </source>
</evidence>
<keyword evidence="8" id="KW-0547">Nucleotide-binding</keyword>
<feature type="domain" description="Helix-hairpin-helix DNA-binding motif class 1" evidence="7">
    <location>
        <begin position="73"/>
        <end position="92"/>
    </location>
</feature>
<dbReference type="Gene3D" id="1.10.150.20">
    <property type="entry name" value="5' to 3' exonuclease, C-terminal subdomain"/>
    <property type="match status" value="1"/>
</dbReference>
<keyword evidence="3 6" id="KW-0238">DNA-binding</keyword>
<dbReference type="GO" id="GO:0005524">
    <property type="term" value="F:ATP binding"/>
    <property type="evidence" value="ECO:0007669"/>
    <property type="project" value="InterPro"/>
</dbReference>
<dbReference type="InterPro" id="IPR000085">
    <property type="entry name" value="RuvA"/>
</dbReference>
<comment type="subunit">
    <text evidence="6">Homotetramer. Forms an RuvA(8)-RuvB(12)-Holliday junction (HJ) complex. HJ DNA is sandwiched between 2 RuvA tetramers; dsDNA enters through RuvA and exits via RuvB. An RuvB hexamer assembles on each DNA strand where it exits the tetramer. Each RuvB hexamer is contacted by two RuvA subunits (via domain III) on 2 adjacent RuvB subunits; this complex drives branch migration. In the full resolvosome a probable DNA-RuvA(4)-RuvB(12)-RuvC(2) complex forms which resolves the HJ.</text>
</comment>
<dbReference type="InterPro" id="IPR011114">
    <property type="entry name" value="RuvA_C"/>
</dbReference>
<gene>
    <name evidence="6 8" type="primary">ruvA</name>
    <name evidence="8" type="ORF">PEDI_01900</name>
</gene>
<dbReference type="SUPFAM" id="SSF47781">
    <property type="entry name" value="RuvA domain 2-like"/>
    <property type="match status" value="1"/>
</dbReference>
<dbReference type="SMART" id="SM00278">
    <property type="entry name" value="HhH1"/>
    <property type="match status" value="2"/>
</dbReference>
<dbReference type="InterPro" id="IPR036267">
    <property type="entry name" value="RuvA_C_sf"/>
</dbReference>
<dbReference type="Gene3D" id="2.40.50.140">
    <property type="entry name" value="Nucleic acid-binding proteins"/>
    <property type="match status" value="1"/>
</dbReference>
<dbReference type="GO" id="GO:0006310">
    <property type="term" value="P:DNA recombination"/>
    <property type="evidence" value="ECO:0007669"/>
    <property type="project" value="UniProtKB-UniRule"/>
</dbReference>
<keyword evidence="8" id="KW-0067">ATP-binding</keyword>
<evidence type="ECO:0000313" key="8">
    <source>
        <dbReference type="EMBL" id="GJM59638.1"/>
    </source>
</evidence>
<proteinExistence type="inferred from homology"/>
<dbReference type="GO" id="GO:0009379">
    <property type="term" value="C:Holliday junction helicase complex"/>
    <property type="evidence" value="ECO:0007669"/>
    <property type="project" value="InterPro"/>
</dbReference>
<dbReference type="Proteomes" id="UP001310022">
    <property type="component" value="Unassembled WGS sequence"/>
</dbReference>
<keyword evidence="1 6" id="KW-0963">Cytoplasm</keyword>
<dbReference type="GO" id="GO:0006281">
    <property type="term" value="P:DNA repair"/>
    <property type="evidence" value="ECO:0007669"/>
    <property type="project" value="UniProtKB-UniRule"/>
</dbReference>
<keyword evidence="8" id="KW-0378">Hydrolase</keyword>
<evidence type="ECO:0000256" key="1">
    <source>
        <dbReference type="ARBA" id="ARBA00022490"/>
    </source>
</evidence>
<comment type="domain">
    <text evidence="6">Has three domains with a flexible linker between the domains II and III and assumes an 'L' shape. Domain III is highly mobile and contacts RuvB.</text>
</comment>
<dbReference type="GO" id="GO:0000400">
    <property type="term" value="F:four-way junction DNA binding"/>
    <property type="evidence" value="ECO:0007669"/>
    <property type="project" value="UniProtKB-UniRule"/>
</dbReference>
<dbReference type="Gene3D" id="1.10.8.10">
    <property type="entry name" value="DNA helicase RuvA subunit, C-terminal domain"/>
    <property type="match status" value="1"/>
</dbReference>
<comment type="function">
    <text evidence="6">The RuvA-RuvB-RuvC complex processes Holliday junction (HJ) DNA during genetic recombination and DNA repair, while the RuvA-RuvB complex plays an important role in the rescue of blocked DNA replication forks via replication fork reversal (RFR). RuvA specifically binds to HJ cruciform DNA, conferring on it an open structure. The RuvB hexamer acts as an ATP-dependent pump, pulling dsDNA into and through the RuvAB complex. HJ branch migration allows RuvC to scan DNA until it finds its consensus sequence, where it cleaves and resolves the cruciform DNA.</text>
</comment>
<dbReference type="InterPro" id="IPR010994">
    <property type="entry name" value="RuvA_2-like"/>
</dbReference>
<name>A0AAN5AK83_9BACT</name>
<keyword evidence="4 6" id="KW-0233">DNA recombination</keyword>
<dbReference type="InterPro" id="IPR003583">
    <property type="entry name" value="Hlx-hairpin-Hlx_DNA-bd_motif"/>
</dbReference>